<keyword evidence="6" id="KW-0654">Proteoglycan</keyword>
<keyword evidence="10" id="KW-0449">Lipoprotein</keyword>
<keyword evidence="7 11" id="KW-0472">Membrane</keyword>
<feature type="transmembrane region" description="Helical" evidence="11">
    <location>
        <begin position="34"/>
        <end position="54"/>
    </location>
</feature>
<keyword evidence="11" id="KW-0812">Transmembrane</keyword>
<name>A0A176VNF6_MARPO</name>
<evidence type="ECO:0000256" key="1">
    <source>
        <dbReference type="ARBA" id="ARBA00004308"/>
    </source>
</evidence>
<protein>
    <submittedName>
        <fullName evidence="13">Uncharacterized protein</fullName>
    </submittedName>
</protein>
<dbReference type="EMBL" id="LVLJ01003422">
    <property type="protein sequence ID" value="OAE21495.1"/>
    <property type="molecule type" value="Genomic_DNA"/>
</dbReference>
<organism evidence="13 14">
    <name type="scientific">Marchantia polymorpha subsp. ruderalis</name>
    <dbReference type="NCBI Taxonomy" id="1480154"/>
    <lineage>
        <taxon>Eukaryota</taxon>
        <taxon>Viridiplantae</taxon>
        <taxon>Streptophyta</taxon>
        <taxon>Embryophyta</taxon>
        <taxon>Marchantiophyta</taxon>
        <taxon>Marchantiopsida</taxon>
        <taxon>Marchantiidae</taxon>
        <taxon>Marchantiales</taxon>
        <taxon>Marchantiaceae</taxon>
        <taxon>Marchantia</taxon>
    </lineage>
</organism>
<evidence type="ECO:0000256" key="5">
    <source>
        <dbReference type="ARBA" id="ARBA00022729"/>
    </source>
</evidence>
<evidence type="ECO:0000256" key="2">
    <source>
        <dbReference type="ARBA" id="ARBA00004589"/>
    </source>
</evidence>
<keyword evidence="4" id="KW-0336">GPI-anchor</keyword>
<feature type="transmembrane region" description="Helical" evidence="11">
    <location>
        <begin position="162"/>
        <end position="181"/>
    </location>
</feature>
<evidence type="ECO:0000313" key="13">
    <source>
        <dbReference type="EMBL" id="OAE21495.1"/>
    </source>
</evidence>
<evidence type="ECO:0000256" key="3">
    <source>
        <dbReference type="ARBA" id="ARBA00005835"/>
    </source>
</evidence>
<dbReference type="GO" id="GO:0098552">
    <property type="term" value="C:side of membrane"/>
    <property type="evidence" value="ECO:0007669"/>
    <property type="project" value="UniProtKB-KW"/>
</dbReference>
<proteinExistence type="inferred from homology"/>
<feature type="chain" id="PRO_5008051915" evidence="12">
    <location>
        <begin position="25"/>
        <end position="184"/>
    </location>
</feature>
<evidence type="ECO:0000256" key="11">
    <source>
        <dbReference type="SAM" id="Phobius"/>
    </source>
</evidence>
<keyword evidence="14" id="KW-1185">Reference proteome</keyword>
<accession>A0A176VNF6</accession>
<evidence type="ECO:0000256" key="4">
    <source>
        <dbReference type="ARBA" id="ARBA00022622"/>
    </source>
</evidence>
<comment type="similarity">
    <text evidence="3">Belongs to the AG-peptide AGP family.</text>
</comment>
<comment type="subcellular location">
    <subcellularLocation>
        <location evidence="1">Endomembrane system</location>
    </subcellularLocation>
    <subcellularLocation>
        <location evidence="2">Membrane</location>
        <topology evidence="2">Lipid-anchor</topology>
        <topology evidence="2">GPI-anchor</topology>
    </subcellularLocation>
</comment>
<reference evidence="13" key="1">
    <citation type="submission" date="2016-03" db="EMBL/GenBank/DDBJ databases">
        <title>Mechanisms controlling the formation of the plant cell surface in tip-growing cells are functionally conserved among land plants.</title>
        <authorList>
            <person name="Honkanen S."/>
            <person name="Jones V.A."/>
            <person name="Morieri G."/>
            <person name="Champion C."/>
            <person name="Hetherington A.J."/>
            <person name="Kelly S."/>
            <person name="Saint-Marcoux D."/>
            <person name="Proust H."/>
            <person name="Prescott H."/>
            <person name="Dolan L."/>
        </authorList>
    </citation>
    <scope>NUCLEOTIDE SEQUENCE [LARGE SCALE GENOMIC DNA]</scope>
    <source>
        <tissue evidence="13">Whole gametophyte</tissue>
    </source>
</reference>
<evidence type="ECO:0000256" key="9">
    <source>
        <dbReference type="ARBA" id="ARBA00023278"/>
    </source>
</evidence>
<dbReference type="InterPro" id="IPR039281">
    <property type="entry name" value="AGP3/12/13/14/21"/>
</dbReference>
<feature type="signal peptide" evidence="12">
    <location>
        <begin position="1"/>
        <end position="24"/>
    </location>
</feature>
<gene>
    <name evidence="13" type="ORF">AXG93_2116s1090</name>
</gene>
<keyword evidence="11" id="KW-1133">Transmembrane helix</keyword>
<keyword evidence="5 12" id="KW-0732">Signal</keyword>
<dbReference type="GO" id="GO:0012505">
    <property type="term" value="C:endomembrane system"/>
    <property type="evidence" value="ECO:0007669"/>
    <property type="project" value="UniProtKB-SubCell"/>
</dbReference>
<dbReference type="PANTHER" id="PTHR34114:SF3">
    <property type="entry name" value="OS01G0559750 PROTEIN"/>
    <property type="match status" value="1"/>
</dbReference>
<evidence type="ECO:0000313" key="14">
    <source>
        <dbReference type="Proteomes" id="UP000077202"/>
    </source>
</evidence>
<dbReference type="PANTHER" id="PTHR34114">
    <property type="entry name" value="ARABINOGALACTAN PEPTIDE 1"/>
    <property type="match status" value="1"/>
</dbReference>
<comment type="caution">
    <text evidence="13">The sequence shown here is derived from an EMBL/GenBank/DDBJ whole genome shotgun (WGS) entry which is preliminary data.</text>
</comment>
<evidence type="ECO:0000256" key="7">
    <source>
        <dbReference type="ARBA" id="ARBA00023136"/>
    </source>
</evidence>
<keyword evidence="8" id="KW-0325">Glycoprotein</keyword>
<dbReference type="Proteomes" id="UP000077202">
    <property type="component" value="Unassembled WGS sequence"/>
</dbReference>
<evidence type="ECO:0000256" key="10">
    <source>
        <dbReference type="ARBA" id="ARBA00023288"/>
    </source>
</evidence>
<sequence>MMRSAVAKVLIAAVAVSTVGVVLAAEAPAPAPTGVSSASGFLPATVATTLMVAITGHEPNYKGIHCLGSKMREEIWNFGTLARWQGGKIRILNVLSMLIDAASNFKDFKPKAAKMTSTMRSAVAKVLMAAVAVSSVGVALAHEAHEHAPAPAPLATSAASGLLPGTMVASLIAVILGSVAARWF</sequence>
<dbReference type="AlphaFoldDB" id="A0A176VNF6"/>
<evidence type="ECO:0000256" key="6">
    <source>
        <dbReference type="ARBA" id="ARBA00022974"/>
    </source>
</evidence>
<evidence type="ECO:0000256" key="8">
    <source>
        <dbReference type="ARBA" id="ARBA00023180"/>
    </source>
</evidence>
<evidence type="ECO:0000256" key="12">
    <source>
        <dbReference type="SAM" id="SignalP"/>
    </source>
</evidence>
<feature type="transmembrane region" description="Helical" evidence="11">
    <location>
        <begin position="122"/>
        <end position="142"/>
    </location>
</feature>
<keyword evidence="9" id="KW-0379">Hydroxylation</keyword>